<dbReference type="PANTHER" id="PTHR33619">
    <property type="entry name" value="POLYSACCHARIDE EXPORT PROTEIN GFCE-RELATED"/>
    <property type="match status" value="1"/>
</dbReference>
<accession>A0A382UZI5</accession>
<dbReference type="PANTHER" id="PTHR33619:SF3">
    <property type="entry name" value="POLYSACCHARIDE EXPORT PROTEIN GFCE-RELATED"/>
    <property type="match status" value="1"/>
</dbReference>
<dbReference type="InterPro" id="IPR049712">
    <property type="entry name" value="Poly_export"/>
</dbReference>
<name>A0A382UZI5_9ZZZZ</name>
<dbReference type="EMBL" id="UINC01147956">
    <property type="protein sequence ID" value="SVD39577.1"/>
    <property type="molecule type" value="Genomic_DNA"/>
</dbReference>
<dbReference type="Gene3D" id="3.10.560.10">
    <property type="entry name" value="Outer membrane lipoprotein wza domain like"/>
    <property type="match status" value="2"/>
</dbReference>
<dbReference type="GO" id="GO:0015159">
    <property type="term" value="F:polysaccharide transmembrane transporter activity"/>
    <property type="evidence" value="ECO:0007669"/>
    <property type="project" value="InterPro"/>
</dbReference>
<feature type="domain" description="Soluble ligand binding" evidence="1">
    <location>
        <begin position="80"/>
        <end position="124"/>
    </location>
</feature>
<feature type="domain" description="Soluble ligand binding" evidence="1">
    <location>
        <begin position="193"/>
        <end position="234"/>
    </location>
</feature>
<gene>
    <name evidence="2" type="ORF">METZ01_LOCUS392431</name>
</gene>
<dbReference type="InterPro" id="IPR019554">
    <property type="entry name" value="Soluble_ligand-bd"/>
</dbReference>
<dbReference type="Pfam" id="PF10531">
    <property type="entry name" value="SLBB"/>
    <property type="match status" value="2"/>
</dbReference>
<sequence>MKIKDLLYLGGGFEDSTFLKTIFMEKGELLRRNKDKSYETIIEIDFNDVMLKSEKYNLELQNLDRLSIHANPNYFEKENIRISGEVKVPGSYSLITDYETLESILNRAGGITNKALENGISIFRDTLYFEKPPEQKTFQLIELSNNADEATQYANRKELEKDVRKKIRVAWKGKNIVMMPGDSVVVKEKTGTVLIAGEVYNPGLIEYQKGKSIRYYLSSAGGITNFGSNNNVIITYANGFSVKKQFLFSPKITDGSTIMVYQKENIKPFNLTEFVNNLTSIISTVITTY</sequence>
<proteinExistence type="predicted"/>
<evidence type="ECO:0000313" key="2">
    <source>
        <dbReference type="EMBL" id="SVD39577.1"/>
    </source>
</evidence>
<protein>
    <recommendedName>
        <fullName evidence="1">Soluble ligand binding domain-containing protein</fullName>
    </recommendedName>
</protein>
<organism evidence="2">
    <name type="scientific">marine metagenome</name>
    <dbReference type="NCBI Taxonomy" id="408172"/>
    <lineage>
        <taxon>unclassified sequences</taxon>
        <taxon>metagenomes</taxon>
        <taxon>ecological metagenomes</taxon>
    </lineage>
</organism>
<reference evidence="2" key="1">
    <citation type="submission" date="2018-05" db="EMBL/GenBank/DDBJ databases">
        <authorList>
            <person name="Lanie J.A."/>
            <person name="Ng W.-L."/>
            <person name="Kazmierczak K.M."/>
            <person name="Andrzejewski T.M."/>
            <person name="Davidsen T.M."/>
            <person name="Wayne K.J."/>
            <person name="Tettelin H."/>
            <person name="Glass J.I."/>
            <person name="Rusch D."/>
            <person name="Podicherti R."/>
            <person name="Tsui H.-C.T."/>
            <person name="Winkler M.E."/>
        </authorList>
    </citation>
    <scope>NUCLEOTIDE SEQUENCE</scope>
</reference>
<evidence type="ECO:0000259" key="1">
    <source>
        <dbReference type="Pfam" id="PF10531"/>
    </source>
</evidence>
<dbReference type="AlphaFoldDB" id="A0A382UZI5"/>
<feature type="non-terminal residue" evidence="2">
    <location>
        <position position="289"/>
    </location>
</feature>